<protein>
    <recommendedName>
        <fullName evidence="2">Integrase</fullName>
    </recommendedName>
</protein>
<reference evidence="1" key="1">
    <citation type="submission" date="2015-10" db="EMBL/GenBank/DDBJ databases">
        <authorList>
            <person name="Gilbert D.G."/>
        </authorList>
    </citation>
    <scope>NUCLEOTIDE SEQUENCE</scope>
    <source>
        <strain evidence="1">Lp167-67</strain>
    </source>
</reference>
<organism evidence="1">
    <name type="scientific">Limosilactobacillus reuteri</name>
    <name type="common">Lactobacillus reuteri</name>
    <dbReference type="NCBI Taxonomy" id="1598"/>
    <lineage>
        <taxon>Bacteria</taxon>
        <taxon>Bacillati</taxon>
        <taxon>Bacillota</taxon>
        <taxon>Bacilli</taxon>
        <taxon>Lactobacillales</taxon>
        <taxon>Lactobacillaceae</taxon>
        <taxon>Limosilactobacillus</taxon>
    </lineage>
</organism>
<dbReference type="EMBL" id="LN887696">
    <property type="protein sequence ID" value="CUR41519.1"/>
    <property type="molecule type" value="Genomic_DNA"/>
</dbReference>
<gene>
    <name evidence="1" type="ORF">LRLP16767_LRLP167_00039</name>
</gene>
<name>A0A0U5JY32_LIMRT</name>
<evidence type="ECO:0000313" key="1">
    <source>
        <dbReference type="EMBL" id="CUR41519.1"/>
    </source>
</evidence>
<sequence length="411" mass="47514">MNYALEIDKKVDDILEQAKPLIDNKIIDEKELMHLASQQIISEEKDENIILKIVLSNADVFNEVFSLNIFNTENSEILNTEFEYESNLKTALLFYCLKQDVPYSTILSFKTTMNIVSKEERDLNKAFRNFSQKEVVAFAKRQIEQGSSVYTANNRIYLLARLTKGLHEFAGEYLPESKQVYDETFINIFLNATKNYATQEYGNTALTNGEVPFVTIDDIHEIMNRMSASIGAIVILIFRGLREDKYHKEISTLKVGDIKGNTIQTNDDMPRTITLAEDEVKYISRLCKGVSEDDYVFRNESPKISEEDRRKPLKTWALLNKRMRQVDEVLGKKPTYNMIRKSGEVYSIAKQLNGNTNKIQIIKAIDECFRQYGVISADSKYIMEYKANSGIAKKRRQLTKLYQKYTEYVTV</sequence>
<dbReference type="AlphaFoldDB" id="A0A0U5JY32"/>
<evidence type="ECO:0008006" key="2">
    <source>
        <dbReference type="Google" id="ProtNLM"/>
    </source>
</evidence>
<dbReference type="RefSeq" id="WP_339111611.1">
    <property type="nucleotide sequence ID" value="NZ_LN887696.1"/>
</dbReference>
<accession>A0A0U5JY32</accession>
<proteinExistence type="predicted"/>